<dbReference type="Gene3D" id="3.40.50.300">
    <property type="entry name" value="P-loop containing nucleotide triphosphate hydrolases"/>
    <property type="match status" value="1"/>
</dbReference>
<dbReference type="PROSITE" id="PS51421">
    <property type="entry name" value="RAS"/>
    <property type="match status" value="1"/>
</dbReference>
<dbReference type="FunFam" id="3.40.50.300:FF:001447">
    <property type="entry name" value="Ras-related protein Rab-1B"/>
    <property type="match status" value="1"/>
</dbReference>
<evidence type="ECO:0000313" key="4">
    <source>
        <dbReference type="EMBL" id="CAF1141022.1"/>
    </source>
</evidence>
<dbReference type="GO" id="GO:0007165">
    <property type="term" value="P:signal transduction"/>
    <property type="evidence" value="ECO:0007669"/>
    <property type="project" value="InterPro"/>
</dbReference>
<organism evidence="4 7">
    <name type="scientific">Didymodactylos carnosus</name>
    <dbReference type="NCBI Taxonomy" id="1234261"/>
    <lineage>
        <taxon>Eukaryota</taxon>
        <taxon>Metazoa</taxon>
        <taxon>Spiralia</taxon>
        <taxon>Gnathifera</taxon>
        <taxon>Rotifera</taxon>
        <taxon>Eurotatoria</taxon>
        <taxon>Bdelloidea</taxon>
        <taxon>Philodinida</taxon>
        <taxon>Philodinidae</taxon>
        <taxon>Didymodactylos</taxon>
    </lineage>
</organism>
<dbReference type="SUPFAM" id="SSF52540">
    <property type="entry name" value="P-loop containing nucleoside triphosphate hydrolases"/>
    <property type="match status" value="1"/>
</dbReference>
<sequence length="158" mass="18170">MWICQDFYRKEIEVDGEPAYLEILDTAGTEQFASMRDLYIKNGRGFLVIFSLTNWQSFLDIRTVREQILRVKGTDNVPICLVGNKNDALTQREVSQQDSLNLAQLWSCPYIETSAKTSSNVNEMFAEIVREINSRLKLKKNKRKKTKSSSMLTCCSTL</sequence>
<protein>
    <submittedName>
        <fullName evidence="4">Uncharacterized protein</fullName>
    </submittedName>
</protein>
<dbReference type="PRINTS" id="PR00449">
    <property type="entry name" value="RASTRNSFRMNG"/>
</dbReference>
<dbReference type="PANTHER" id="PTHR24070">
    <property type="entry name" value="RAS, DI-RAS, AND RHEB FAMILY MEMBERS OF SMALL GTPASE SUPERFAMILY"/>
    <property type="match status" value="1"/>
</dbReference>
<dbReference type="Proteomes" id="UP000682733">
    <property type="component" value="Unassembled WGS sequence"/>
</dbReference>
<gene>
    <name evidence="4" type="ORF">GPM918_LOCUS20687</name>
    <name evidence="3" type="ORF">OVA965_LOCUS15662</name>
    <name evidence="6" type="ORF">SRO942_LOCUS20684</name>
    <name evidence="5" type="ORF">TMI583_LOCUS15671</name>
</gene>
<dbReference type="Proteomes" id="UP000663829">
    <property type="component" value="Unassembled WGS sequence"/>
</dbReference>
<dbReference type="SMART" id="SM00175">
    <property type="entry name" value="RAB"/>
    <property type="match status" value="1"/>
</dbReference>
<dbReference type="PROSITE" id="PS51419">
    <property type="entry name" value="RAB"/>
    <property type="match status" value="1"/>
</dbReference>
<dbReference type="InterPro" id="IPR001806">
    <property type="entry name" value="Small_GTPase"/>
</dbReference>
<dbReference type="EMBL" id="CAJOBA010007107">
    <property type="protein sequence ID" value="CAF3792765.1"/>
    <property type="molecule type" value="Genomic_DNA"/>
</dbReference>
<reference evidence="4" key="1">
    <citation type="submission" date="2021-02" db="EMBL/GenBank/DDBJ databases">
        <authorList>
            <person name="Nowell W R."/>
        </authorList>
    </citation>
    <scope>NUCLEOTIDE SEQUENCE</scope>
</reference>
<dbReference type="NCBIfam" id="TIGR00231">
    <property type="entry name" value="small_GTP"/>
    <property type="match status" value="1"/>
</dbReference>
<keyword evidence="1" id="KW-0547">Nucleotide-binding</keyword>
<evidence type="ECO:0000313" key="6">
    <source>
        <dbReference type="EMBL" id="CAF3904729.1"/>
    </source>
</evidence>
<dbReference type="GO" id="GO:0003924">
    <property type="term" value="F:GTPase activity"/>
    <property type="evidence" value="ECO:0007669"/>
    <property type="project" value="InterPro"/>
</dbReference>
<dbReference type="InterPro" id="IPR020849">
    <property type="entry name" value="Small_GTPase_Ras-type"/>
</dbReference>
<dbReference type="InterPro" id="IPR005225">
    <property type="entry name" value="Small_GTP-bd"/>
</dbReference>
<dbReference type="GO" id="GO:0016020">
    <property type="term" value="C:membrane"/>
    <property type="evidence" value="ECO:0007669"/>
    <property type="project" value="InterPro"/>
</dbReference>
<comment type="caution">
    <text evidence="4">The sequence shown here is derived from an EMBL/GenBank/DDBJ whole genome shotgun (WGS) entry which is preliminary data.</text>
</comment>
<accession>A0A814S3U7</accession>
<dbReference type="Proteomes" id="UP000677228">
    <property type="component" value="Unassembled WGS sequence"/>
</dbReference>
<dbReference type="SMART" id="SM00174">
    <property type="entry name" value="RHO"/>
    <property type="match status" value="1"/>
</dbReference>
<dbReference type="Pfam" id="PF00071">
    <property type="entry name" value="Ras"/>
    <property type="match status" value="1"/>
</dbReference>
<evidence type="ECO:0000256" key="1">
    <source>
        <dbReference type="ARBA" id="ARBA00022741"/>
    </source>
</evidence>
<dbReference type="SMART" id="SM00173">
    <property type="entry name" value="RAS"/>
    <property type="match status" value="1"/>
</dbReference>
<dbReference type="InterPro" id="IPR027417">
    <property type="entry name" value="P-loop_NTPase"/>
</dbReference>
<evidence type="ECO:0000313" key="7">
    <source>
        <dbReference type="Proteomes" id="UP000663829"/>
    </source>
</evidence>
<dbReference type="Proteomes" id="UP000681722">
    <property type="component" value="Unassembled WGS sequence"/>
</dbReference>
<keyword evidence="7" id="KW-1185">Reference proteome</keyword>
<dbReference type="EMBL" id="CAJOBC010006601">
    <property type="protein sequence ID" value="CAF3904729.1"/>
    <property type="molecule type" value="Genomic_DNA"/>
</dbReference>
<evidence type="ECO:0000313" key="3">
    <source>
        <dbReference type="EMBL" id="CAF1024272.1"/>
    </source>
</evidence>
<dbReference type="EMBL" id="CAJNOK010007096">
    <property type="protein sequence ID" value="CAF1024272.1"/>
    <property type="molecule type" value="Genomic_DNA"/>
</dbReference>
<dbReference type="EMBL" id="CAJNOQ010006601">
    <property type="protein sequence ID" value="CAF1141022.1"/>
    <property type="molecule type" value="Genomic_DNA"/>
</dbReference>
<dbReference type="OrthoDB" id="5976022at2759"/>
<dbReference type="GO" id="GO:0005525">
    <property type="term" value="F:GTP binding"/>
    <property type="evidence" value="ECO:0007669"/>
    <property type="project" value="UniProtKB-KW"/>
</dbReference>
<name>A0A814S3U7_9BILA</name>
<proteinExistence type="predicted"/>
<keyword evidence="2" id="KW-0342">GTP-binding</keyword>
<dbReference type="AlphaFoldDB" id="A0A814S3U7"/>
<evidence type="ECO:0000313" key="5">
    <source>
        <dbReference type="EMBL" id="CAF3792765.1"/>
    </source>
</evidence>
<evidence type="ECO:0000256" key="2">
    <source>
        <dbReference type="ARBA" id="ARBA00023134"/>
    </source>
</evidence>